<proteinExistence type="inferred from homology"/>
<evidence type="ECO:0000256" key="2">
    <source>
        <dbReference type="ARBA" id="ARBA00023002"/>
    </source>
</evidence>
<dbReference type="KEGG" id="pnp:IJ22_13900"/>
<dbReference type="InterPro" id="IPR000391">
    <property type="entry name" value="Rng_hydr_dOase-bsu"/>
</dbReference>
<dbReference type="Gene3D" id="3.10.450.50">
    <property type="match status" value="1"/>
</dbReference>
<dbReference type="InterPro" id="IPR032710">
    <property type="entry name" value="NTF2-like_dom_sf"/>
</dbReference>
<dbReference type="SUPFAM" id="SSF54427">
    <property type="entry name" value="NTF2-like"/>
    <property type="match status" value="1"/>
</dbReference>
<dbReference type="OrthoDB" id="2674149at2"/>
<dbReference type="Proteomes" id="UP000061660">
    <property type="component" value="Chromosome"/>
</dbReference>
<dbReference type="EMBL" id="CP013652">
    <property type="protein sequence ID" value="ALS21766.1"/>
    <property type="molecule type" value="Genomic_DNA"/>
</dbReference>
<dbReference type="GO" id="GO:0051213">
    <property type="term" value="F:dioxygenase activity"/>
    <property type="evidence" value="ECO:0007669"/>
    <property type="project" value="UniProtKB-KW"/>
</dbReference>
<dbReference type="AlphaFoldDB" id="A0A0U2VLZ2"/>
<evidence type="ECO:0000256" key="1">
    <source>
        <dbReference type="ARBA" id="ARBA00009570"/>
    </source>
</evidence>
<keyword evidence="2" id="KW-0560">Oxidoreductase</keyword>
<keyword evidence="4" id="KW-1185">Reference proteome</keyword>
<dbReference type="CDD" id="cd00667">
    <property type="entry name" value="ring_hydroxylating_dioxygenases_beta"/>
    <property type="match status" value="1"/>
</dbReference>
<organism evidence="3 4">
    <name type="scientific">Paenibacillus naphthalenovorans</name>
    <dbReference type="NCBI Taxonomy" id="162209"/>
    <lineage>
        <taxon>Bacteria</taxon>
        <taxon>Bacillati</taxon>
        <taxon>Bacillota</taxon>
        <taxon>Bacilli</taxon>
        <taxon>Bacillales</taxon>
        <taxon>Paenibacillaceae</taxon>
        <taxon>Paenibacillus</taxon>
    </lineage>
</organism>
<dbReference type="PATRIC" id="fig|162209.4.peg.1473"/>
<reference evidence="4" key="1">
    <citation type="submission" date="2015-12" db="EMBL/GenBank/DDBJ databases">
        <title>Complete genome sequences of two moderately thermophilic Paenibacillus species.</title>
        <authorList>
            <person name="Butler R.III."/>
            <person name="Wang J."/>
            <person name="Stark B.C."/>
            <person name="Pombert J.-F."/>
        </authorList>
    </citation>
    <scope>NUCLEOTIDE SEQUENCE [LARGE SCALE GENOMIC DNA]</scope>
    <source>
        <strain evidence="4">32O-Y</strain>
    </source>
</reference>
<sequence>MNQQKVNAPALEIKAAIEELVHAYVECIDNDKLEQWPDFFTEECLYKVISRENYARNLLTCVIYCDSKGMLKDRITAHRHANIYEAHTYKHLVSGIRMAGQEGDTYLVRANYAVFQTRQDGITEVYNVGQYMDKVTFVNGEAKFKEKLAVYDTALIPTLLVTPI</sequence>
<gene>
    <name evidence="3" type="ORF">IJ22_13900</name>
</gene>
<keyword evidence="3" id="KW-0223">Dioxygenase</keyword>
<accession>A0A0U2VLZ2</accession>
<evidence type="ECO:0000313" key="3">
    <source>
        <dbReference type="EMBL" id="ALS21766.1"/>
    </source>
</evidence>
<evidence type="ECO:0000313" key="4">
    <source>
        <dbReference type="Proteomes" id="UP000061660"/>
    </source>
</evidence>
<protein>
    <submittedName>
        <fullName evidence="3">Small subunit of anthranilate 1,2-dioxygenase</fullName>
    </submittedName>
</protein>
<dbReference type="STRING" id="162209.IJ22_13900"/>
<name>A0A0U2VLZ2_9BACL</name>
<comment type="similarity">
    <text evidence="1">Belongs to the bacterial ring-hydroxylating dioxygenase beta subunit family.</text>
</comment>
<reference evidence="3 4" key="2">
    <citation type="journal article" date="2016" name="Genome Announc.">
        <title>Complete Genome Sequences of Two Interactive Moderate Thermophiles, Paenibacillus napthalenovorans 32O-Y and Paenibacillus sp. 32O-W.</title>
        <authorList>
            <person name="Butler R.R.III."/>
            <person name="Wang J."/>
            <person name="Stark B.C."/>
            <person name="Pombert J.F."/>
        </authorList>
    </citation>
    <scope>NUCLEOTIDE SEQUENCE [LARGE SCALE GENOMIC DNA]</scope>
    <source>
        <strain evidence="3 4">32O-Y</strain>
    </source>
</reference>
<dbReference type="RefSeq" id="WP_062408094.1">
    <property type="nucleotide sequence ID" value="NZ_CP013652.1"/>
</dbReference>
<dbReference type="Pfam" id="PF00866">
    <property type="entry name" value="Ring_hydroxyl_B"/>
    <property type="match status" value="1"/>
</dbReference>